<dbReference type="EMBL" id="JACJVQ010000007">
    <property type="protein sequence ID" value="MBB6634585.1"/>
    <property type="molecule type" value="Genomic_DNA"/>
</dbReference>
<comment type="caution">
    <text evidence="5">The sequence shown here is derived from an EMBL/GenBank/DDBJ whole genome shotgun (WGS) entry which is preliminary data.</text>
</comment>
<keyword evidence="6" id="KW-1185">Reference proteome</keyword>
<dbReference type="PANTHER" id="PTHR43280">
    <property type="entry name" value="ARAC-FAMILY TRANSCRIPTIONAL REGULATOR"/>
    <property type="match status" value="1"/>
</dbReference>
<dbReference type="PANTHER" id="PTHR43280:SF30">
    <property type="entry name" value="MMSAB OPERON REGULATORY PROTEIN"/>
    <property type="match status" value="1"/>
</dbReference>
<keyword evidence="2" id="KW-0238">DNA-binding</keyword>
<dbReference type="RefSeq" id="WP_185119821.1">
    <property type="nucleotide sequence ID" value="NZ_JACJVQ010000007.1"/>
</dbReference>
<reference evidence="5 6" key="1">
    <citation type="submission" date="2020-08" db="EMBL/GenBank/DDBJ databases">
        <title>Cohnella phylogeny.</title>
        <authorList>
            <person name="Dunlap C."/>
        </authorList>
    </citation>
    <scope>NUCLEOTIDE SEQUENCE [LARGE SCALE GENOMIC DNA]</scope>
    <source>
        <strain evidence="5 6">DSM 25241</strain>
    </source>
</reference>
<protein>
    <submittedName>
        <fullName evidence="5">AraC family transcriptional regulator</fullName>
    </submittedName>
</protein>
<dbReference type="GO" id="GO:0003700">
    <property type="term" value="F:DNA-binding transcription factor activity"/>
    <property type="evidence" value="ECO:0007669"/>
    <property type="project" value="InterPro"/>
</dbReference>
<dbReference type="GO" id="GO:0043565">
    <property type="term" value="F:sequence-specific DNA binding"/>
    <property type="evidence" value="ECO:0007669"/>
    <property type="project" value="InterPro"/>
</dbReference>
<dbReference type="Gene3D" id="2.60.120.280">
    <property type="entry name" value="Regulatory protein AraC"/>
    <property type="match status" value="1"/>
</dbReference>
<dbReference type="InterPro" id="IPR003313">
    <property type="entry name" value="AraC-bd"/>
</dbReference>
<evidence type="ECO:0000313" key="5">
    <source>
        <dbReference type="EMBL" id="MBB6634585.1"/>
    </source>
</evidence>
<evidence type="ECO:0000256" key="2">
    <source>
        <dbReference type="ARBA" id="ARBA00023125"/>
    </source>
</evidence>
<dbReference type="SUPFAM" id="SSF46689">
    <property type="entry name" value="Homeodomain-like"/>
    <property type="match status" value="2"/>
</dbReference>
<dbReference type="CDD" id="cd06986">
    <property type="entry name" value="cupin_MmsR-like_N"/>
    <property type="match status" value="1"/>
</dbReference>
<evidence type="ECO:0000259" key="4">
    <source>
        <dbReference type="PROSITE" id="PS01124"/>
    </source>
</evidence>
<dbReference type="Pfam" id="PF02311">
    <property type="entry name" value="AraC_binding"/>
    <property type="match status" value="1"/>
</dbReference>
<proteinExistence type="predicted"/>
<dbReference type="InterPro" id="IPR018060">
    <property type="entry name" value="HTH_AraC"/>
</dbReference>
<name>A0A841SWT2_9BACL</name>
<dbReference type="PROSITE" id="PS01124">
    <property type="entry name" value="HTH_ARAC_FAMILY_2"/>
    <property type="match status" value="1"/>
</dbReference>
<keyword evidence="3" id="KW-0804">Transcription</keyword>
<dbReference type="SUPFAM" id="SSF51215">
    <property type="entry name" value="Regulatory protein AraC"/>
    <property type="match status" value="1"/>
</dbReference>
<feature type="domain" description="HTH araC/xylS-type" evidence="4">
    <location>
        <begin position="196"/>
        <end position="294"/>
    </location>
</feature>
<dbReference type="AlphaFoldDB" id="A0A841SWT2"/>
<evidence type="ECO:0000256" key="3">
    <source>
        <dbReference type="ARBA" id="ARBA00023163"/>
    </source>
</evidence>
<evidence type="ECO:0000256" key="1">
    <source>
        <dbReference type="ARBA" id="ARBA00023015"/>
    </source>
</evidence>
<evidence type="ECO:0000313" key="6">
    <source>
        <dbReference type="Proteomes" id="UP000535838"/>
    </source>
</evidence>
<accession>A0A841SWT2</accession>
<keyword evidence="1" id="KW-0805">Transcription regulation</keyword>
<sequence>MATIRKPEGFDSQRLFIQPEYMQNDLQSQELTRSFYVSDIGYFPQARYHYRERNEGCDSHIFIYCVEGEGWIEWNGSDRQARIAPHQLAVIPAGMAHRYGAAVDNPWTIYWFHLKGEHATQLIRAYGLDSGPLSLPLGTHAQWLEHFEQCFALLTDKTYSLQVQIHVSQTVRHLLSTVGISASHSAQDKKREHYLEQAIRYMTDRLNGSVTLLELAQHTGLSKQHLIYLFKKETGCPPIDYFLRMKMQRAGQMLDLTDLSVKKVCGAVGIPDPYYFSRMFKKMMGVSPTEYRSIPKG</sequence>
<dbReference type="Proteomes" id="UP000535838">
    <property type="component" value="Unassembled WGS sequence"/>
</dbReference>
<dbReference type="Gene3D" id="1.10.10.60">
    <property type="entry name" value="Homeodomain-like"/>
    <property type="match status" value="2"/>
</dbReference>
<gene>
    <name evidence="5" type="ORF">H7B67_10735</name>
</gene>
<dbReference type="InterPro" id="IPR037923">
    <property type="entry name" value="HTH-like"/>
</dbReference>
<dbReference type="Pfam" id="PF12833">
    <property type="entry name" value="HTH_18"/>
    <property type="match status" value="1"/>
</dbReference>
<dbReference type="InterPro" id="IPR009057">
    <property type="entry name" value="Homeodomain-like_sf"/>
</dbReference>
<dbReference type="SMART" id="SM00342">
    <property type="entry name" value="HTH_ARAC"/>
    <property type="match status" value="1"/>
</dbReference>
<organism evidence="5 6">
    <name type="scientific">Cohnella thailandensis</name>
    <dbReference type="NCBI Taxonomy" id="557557"/>
    <lineage>
        <taxon>Bacteria</taxon>
        <taxon>Bacillati</taxon>
        <taxon>Bacillota</taxon>
        <taxon>Bacilli</taxon>
        <taxon>Bacillales</taxon>
        <taxon>Paenibacillaceae</taxon>
        <taxon>Cohnella</taxon>
    </lineage>
</organism>